<dbReference type="RefSeq" id="WP_034982950.1">
    <property type="nucleotide sequence ID" value="NZ_CP007647.1"/>
</dbReference>
<protein>
    <submittedName>
        <fullName evidence="2">Glucokinase</fullName>
        <ecNumber evidence="2">2.7.1.2</ecNumber>
    </submittedName>
</protein>
<dbReference type="EC" id="2.7.1.2" evidence="2"/>
<dbReference type="GO" id="GO:0004340">
    <property type="term" value="F:glucokinase activity"/>
    <property type="evidence" value="ECO:0007669"/>
    <property type="project" value="UniProtKB-EC"/>
</dbReference>
<evidence type="ECO:0000313" key="2">
    <source>
        <dbReference type="EMBL" id="AIR11598.1"/>
    </source>
</evidence>
<gene>
    <name evidence="2" type="ORF">LSJ_2191c</name>
</gene>
<geneLocation type="plasmid" evidence="2 3">
    <name>pMP1046A</name>
</geneLocation>
<dbReference type="KEGG" id="lsj:LSJ_2191c"/>
<dbReference type="Proteomes" id="UP000029488">
    <property type="component" value="Plasmid pMP1046A"/>
</dbReference>
<keyword evidence="2" id="KW-0418">Kinase</keyword>
<dbReference type="EMBL" id="CP007647">
    <property type="protein sequence ID" value="AIR11598.1"/>
    <property type="molecule type" value="Genomic_DNA"/>
</dbReference>
<dbReference type="InterPro" id="IPR000600">
    <property type="entry name" value="ROK"/>
</dbReference>
<proteinExistence type="inferred from homology"/>
<evidence type="ECO:0000256" key="1">
    <source>
        <dbReference type="ARBA" id="ARBA00006479"/>
    </source>
</evidence>
<keyword evidence="2" id="KW-0808">Transferase</keyword>
<name>A0A089QID8_9LACO</name>
<dbReference type="CDD" id="cd24068">
    <property type="entry name" value="ASKHA_NBD_ROK_FnNanK-like"/>
    <property type="match status" value="1"/>
</dbReference>
<organism evidence="2 3">
    <name type="scientific">Ligilactobacillus salivarius</name>
    <dbReference type="NCBI Taxonomy" id="1624"/>
    <lineage>
        <taxon>Bacteria</taxon>
        <taxon>Bacillati</taxon>
        <taxon>Bacillota</taxon>
        <taxon>Bacilli</taxon>
        <taxon>Lactobacillales</taxon>
        <taxon>Lactobacillaceae</taxon>
        <taxon>Ligilactobacillus</taxon>
    </lineage>
</organism>
<dbReference type="InterPro" id="IPR043129">
    <property type="entry name" value="ATPase_NBD"/>
</dbReference>
<dbReference type="Gene3D" id="3.30.420.40">
    <property type="match status" value="2"/>
</dbReference>
<reference evidence="2 3" key="1">
    <citation type="journal article" date="2014" name="BMC Genomics">
        <title>Unusual genome complexity in Lactobacillus salivarius JCM1046.</title>
        <authorList>
            <person name="Raftis E.J."/>
            <person name="Forde B.M."/>
            <person name="Claesson M.J."/>
            <person name="O'Toole P.W."/>
        </authorList>
    </citation>
    <scope>NUCLEOTIDE SEQUENCE [LARGE SCALE GENOMIC DNA]</scope>
    <source>
        <strain evidence="2 3">JCM1046</strain>
        <plasmid evidence="2 3">pMP1046A</plasmid>
    </source>
</reference>
<dbReference type="Pfam" id="PF00480">
    <property type="entry name" value="ROK"/>
    <property type="match status" value="1"/>
</dbReference>
<dbReference type="PANTHER" id="PTHR18964:SF165">
    <property type="entry name" value="BETA-GLUCOSIDE KINASE"/>
    <property type="match status" value="1"/>
</dbReference>
<comment type="similarity">
    <text evidence="1">Belongs to the ROK (NagC/XylR) family.</text>
</comment>
<keyword evidence="2" id="KW-0614">Plasmid</keyword>
<accession>A0A089QID8</accession>
<dbReference type="PANTHER" id="PTHR18964">
    <property type="entry name" value="ROK (REPRESSOR, ORF, KINASE) FAMILY"/>
    <property type="match status" value="1"/>
</dbReference>
<sequence length="287" mass="30884">MKKYYLGFDVGGTTIKYGLIDPELNIIESSSCPTLENKDGHILKSLKKITEEMMNSYTLLGIGVSTAGIVGKNGEIQYAGPTIPGYIGTPIKKELEELSGLPVSVVNDVDAALLGERLAGGAKGSDNVYCIALGTGIGGAYFYEGKLFSGAHAGANSIGYALYDKNTKTDYQKRAATLSLEAYLKRFDTSVIDAFEKAKAGDERFKKIIEDWGDEVARGVAEIILLFDPELILLGGAVAKQGEYLVDLVERHLEEYVPKGLIQTQIKVSHLANKAQLLGGIAELVDI</sequence>
<dbReference type="AlphaFoldDB" id="A0A089QID8"/>
<dbReference type="SUPFAM" id="SSF53067">
    <property type="entry name" value="Actin-like ATPase domain"/>
    <property type="match status" value="1"/>
</dbReference>
<evidence type="ECO:0000313" key="3">
    <source>
        <dbReference type="Proteomes" id="UP000029488"/>
    </source>
</evidence>